<reference evidence="2 3" key="1">
    <citation type="journal article" date="2021" name="Nat. Commun.">
        <title>Genetic determinants of endophytism in the Arabidopsis root mycobiome.</title>
        <authorList>
            <person name="Mesny F."/>
            <person name="Miyauchi S."/>
            <person name="Thiergart T."/>
            <person name="Pickel B."/>
            <person name="Atanasova L."/>
            <person name="Karlsson M."/>
            <person name="Huettel B."/>
            <person name="Barry K.W."/>
            <person name="Haridas S."/>
            <person name="Chen C."/>
            <person name="Bauer D."/>
            <person name="Andreopoulos W."/>
            <person name="Pangilinan J."/>
            <person name="LaButti K."/>
            <person name="Riley R."/>
            <person name="Lipzen A."/>
            <person name="Clum A."/>
            <person name="Drula E."/>
            <person name="Henrissat B."/>
            <person name="Kohler A."/>
            <person name="Grigoriev I.V."/>
            <person name="Martin F.M."/>
            <person name="Hacquard S."/>
        </authorList>
    </citation>
    <scope>NUCLEOTIDE SEQUENCE [LARGE SCALE GENOMIC DNA]</scope>
    <source>
        <strain evidence="2 3">MPI-SDFR-AT-0080</strain>
    </source>
</reference>
<dbReference type="EMBL" id="JAGTJR010000014">
    <property type="protein sequence ID" value="KAH7049128.1"/>
    <property type="molecule type" value="Genomic_DNA"/>
</dbReference>
<sequence>MPPKRRASQRLKESASVGNESREKRIATGTRKPKKKGPTSRPSAHSRLAAKEAVDAAISSPEKKKATLANIPDELLLMIFCHFRLVGVLDGPVEEPVYWYEDRENLFQKRCNILQSLCMTCKSLCRVAQPLLYEVIKCLNSRHHRWHFLRTLVNQPELGKAVKEVHLRYEGETPERGLGKLAPEVMEAAKSVDIEMSRAFMRALETGRSEAQIALAMALMPNLGYINFCLEERFIEDYNWMFRLLRNSTFNLTHKNNSSSGADDTTPTVPFANIKRIETSYGGTQFGYNPLFISEFAALPHLQQIMIKSAWSDERSCGLSSWDPAPGISSITHINLDASSVTNDFVRKLLRACRAPKTFIYSWGGAPPTDTMHAFGDFMDALRTRAESLETIRLDVVLKANYFESLAIENEYLPPIGSFKAFKRLMELEIPGHLLLGSPLLDWEHFDGEHWPAFTAQLDYAALTDVFPRSLRRLIVDCMGLEEDVTFILPLLDELAATCAERLPDLKFVKLIVVDENDFSLLEGVKKALERQGVEVQVKDFIDEEGWEDDMEVRYGEDGRKKITSRLIGDILHMWPHMVAQN</sequence>
<keyword evidence="3" id="KW-1185">Reference proteome</keyword>
<evidence type="ECO:0000256" key="1">
    <source>
        <dbReference type="SAM" id="MobiDB-lite"/>
    </source>
</evidence>
<comment type="caution">
    <text evidence="2">The sequence shown here is derived from an EMBL/GenBank/DDBJ whole genome shotgun (WGS) entry which is preliminary data.</text>
</comment>
<proteinExistence type="predicted"/>
<evidence type="ECO:0000313" key="3">
    <source>
        <dbReference type="Proteomes" id="UP000774617"/>
    </source>
</evidence>
<evidence type="ECO:0000313" key="2">
    <source>
        <dbReference type="EMBL" id="KAH7049128.1"/>
    </source>
</evidence>
<evidence type="ECO:0008006" key="4">
    <source>
        <dbReference type="Google" id="ProtNLM"/>
    </source>
</evidence>
<accession>A0ABQ8GC52</accession>
<protein>
    <recommendedName>
        <fullName evidence="4">F-box domain-containing protein</fullName>
    </recommendedName>
</protein>
<feature type="region of interest" description="Disordered" evidence="1">
    <location>
        <begin position="1"/>
        <end position="52"/>
    </location>
</feature>
<organism evidence="2 3">
    <name type="scientific">Macrophomina phaseolina</name>
    <dbReference type="NCBI Taxonomy" id="35725"/>
    <lineage>
        <taxon>Eukaryota</taxon>
        <taxon>Fungi</taxon>
        <taxon>Dikarya</taxon>
        <taxon>Ascomycota</taxon>
        <taxon>Pezizomycotina</taxon>
        <taxon>Dothideomycetes</taxon>
        <taxon>Dothideomycetes incertae sedis</taxon>
        <taxon>Botryosphaeriales</taxon>
        <taxon>Botryosphaeriaceae</taxon>
        <taxon>Macrophomina</taxon>
    </lineage>
</organism>
<gene>
    <name evidence="2" type="ORF">B0J12DRAFT_699779</name>
</gene>
<dbReference type="Proteomes" id="UP000774617">
    <property type="component" value="Unassembled WGS sequence"/>
</dbReference>
<name>A0ABQ8GC52_9PEZI</name>